<evidence type="ECO:0000313" key="2">
    <source>
        <dbReference type="Proteomes" id="UP000054703"/>
    </source>
</evidence>
<protein>
    <recommendedName>
        <fullName evidence="3">N-acetyltransferase domain-containing protein</fullName>
    </recommendedName>
</protein>
<comment type="caution">
    <text evidence="1">The sequence shown here is derived from an EMBL/GenBank/DDBJ whole genome shotgun (WGS) entry which is preliminary data.</text>
</comment>
<evidence type="ECO:0000313" key="1">
    <source>
        <dbReference type="EMBL" id="KTD59575.1"/>
    </source>
</evidence>
<proteinExistence type="predicted"/>
<organism evidence="1 2">
    <name type="scientific">Legionella santicrucis</name>
    <dbReference type="NCBI Taxonomy" id="45074"/>
    <lineage>
        <taxon>Bacteria</taxon>
        <taxon>Pseudomonadati</taxon>
        <taxon>Pseudomonadota</taxon>
        <taxon>Gammaproteobacteria</taxon>
        <taxon>Legionellales</taxon>
        <taxon>Legionellaceae</taxon>
        <taxon>Legionella</taxon>
    </lineage>
</organism>
<dbReference type="Proteomes" id="UP000054703">
    <property type="component" value="Unassembled WGS sequence"/>
</dbReference>
<dbReference type="PATRIC" id="fig|45074.5.peg.2317"/>
<dbReference type="STRING" id="45074.Lsan_2166"/>
<keyword evidence="2" id="KW-1185">Reference proteome</keyword>
<sequence length="256" mass="29494">MNHVLPPSEIDLLKQQIRELAILSFGKVPEYQCFSNKPSALKDKLIVTHRDKKGQLLAFSSSVIMPSTKVKSVLHLGLFLVSPSHRHKSLQFKLGVVSIIVYVLSSSLRYRYWITNVSSVIATLSTTDRMYCQVYPGFKKKSPDLIHIKIADEFQTGVRERCFIAQDSTFDKKKFIYSKANKSNCFLKKAKDKRYLGLNKTHNSFYQSLANFDEGDAILQIGYATHYRVGFALLAYGYRIIINQLNRYFKIRREYA</sequence>
<dbReference type="AlphaFoldDB" id="A0A0W0YRV0"/>
<evidence type="ECO:0008006" key="3">
    <source>
        <dbReference type="Google" id="ProtNLM"/>
    </source>
</evidence>
<name>A0A0W0YRV0_9GAMM</name>
<accession>A0A0W0YRV0</accession>
<dbReference type="EMBL" id="LNYU01000053">
    <property type="protein sequence ID" value="KTD59575.1"/>
    <property type="molecule type" value="Genomic_DNA"/>
</dbReference>
<gene>
    <name evidence="1" type="ORF">Lsan_2166</name>
</gene>
<reference evidence="1 2" key="1">
    <citation type="submission" date="2015-11" db="EMBL/GenBank/DDBJ databases">
        <title>Genomic analysis of 38 Legionella species identifies large and diverse effector repertoires.</title>
        <authorList>
            <person name="Burstein D."/>
            <person name="Amaro F."/>
            <person name="Zusman T."/>
            <person name="Lifshitz Z."/>
            <person name="Cohen O."/>
            <person name="Gilbert J.A."/>
            <person name="Pupko T."/>
            <person name="Shuman H.A."/>
            <person name="Segal G."/>
        </authorList>
    </citation>
    <scope>NUCLEOTIDE SEQUENCE [LARGE SCALE GENOMIC DNA]</scope>
    <source>
        <strain evidence="1 2">SC-63-C7</strain>
    </source>
</reference>